<dbReference type="RefSeq" id="WP_338684748.1">
    <property type="nucleotide sequence ID" value="NZ_AP024702.1"/>
</dbReference>
<dbReference type="SUPFAM" id="SSF53335">
    <property type="entry name" value="S-adenosyl-L-methionine-dependent methyltransferases"/>
    <property type="match status" value="1"/>
</dbReference>
<evidence type="ECO:0000313" key="3">
    <source>
        <dbReference type="Proteomes" id="UP001374893"/>
    </source>
</evidence>
<dbReference type="Gene3D" id="3.40.50.150">
    <property type="entry name" value="Vaccinia Virus protein VP39"/>
    <property type="match status" value="1"/>
</dbReference>
<feature type="domain" description="Methyltransferase" evidence="1">
    <location>
        <begin position="40"/>
        <end position="145"/>
    </location>
</feature>
<proteinExistence type="predicted"/>
<gene>
    <name evidence="2" type="ORF">HAHE_23990</name>
</gene>
<dbReference type="CDD" id="cd02440">
    <property type="entry name" value="AdoMet_MTases"/>
    <property type="match status" value="1"/>
</dbReference>
<dbReference type="Proteomes" id="UP001374893">
    <property type="component" value="Chromosome"/>
</dbReference>
<evidence type="ECO:0000259" key="1">
    <source>
        <dbReference type="Pfam" id="PF13649"/>
    </source>
</evidence>
<reference evidence="2 3" key="1">
    <citation type="submission" date="2021-06" db="EMBL/GenBank/DDBJ databases">
        <title>Complete genome of Haloferula helveola possessing various polysaccharide degrading enzymes.</title>
        <authorList>
            <person name="Takami H."/>
            <person name="Huang C."/>
            <person name="Hamasaki K."/>
        </authorList>
    </citation>
    <scope>NUCLEOTIDE SEQUENCE [LARGE SCALE GENOMIC DNA]</scope>
    <source>
        <strain evidence="2 3">CN-1</strain>
    </source>
</reference>
<organism evidence="2 3">
    <name type="scientific">Haloferula helveola</name>
    <dbReference type="NCBI Taxonomy" id="490095"/>
    <lineage>
        <taxon>Bacteria</taxon>
        <taxon>Pseudomonadati</taxon>
        <taxon>Verrucomicrobiota</taxon>
        <taxon>Verrucomicrobiia</taxon>
        <taxon>Verrucomicrobiales</taxon>
        <taxon>Verrucomicrobiaceae</taxon>
        <taxon>Haloferula</taxon>
    </lineage>
</organism>
<accession>A0ABM7RMV1</accession>
<sequence>MRPAVPFSYPGIDGDIDRFRELFRLGLKTAGWVPRPLPAILNLACGRADETGVLVESLAPISGPLFLLGIDLRPAEIQEAKARWLPTREPDHQIEFRAGDASRVDRMRQLPPFDFIFIRHQNYWSEVEVWTRLLRNALAALKPDGVLGITSYFDREHELASACLAQLGATRIADLLHPASRPLGDAPGKSVDRRLAFFRSGGL</sequence>
<dbReference type="InterPro" id="IPR029063">
    <property type="entry name" value="SAM-dependent_MTases_sf"/>
</dbReference>
<keyword evidence="3" id="KW-1185">Reference proteome</keyword>
<name>A0ABM7RMV1_9BACT</name>
<dbReference type="EMBL" id="AP024702">
    <property type="protein sequence ID" value="BCX48491.1"/>
    <property type="molecule type" value="Genomic_DNA"/>
</dbReference>
<protein>
    <recommendedName>
        <fullName evidence="1">Methyltransferase domain-containing protein</fullName>
    </recommendedName>
</protein>
<evidence type="ECO:0000313" key="2">
    <source>
        <dbReference type="EMBL" id="BCX48491.1"/>
    </source>
</evidence>
<dbReference type="Pfam" id="PF13649">
    <property type="entry name" value="Methyltransf_25"/>
    <property type="match status" value="1"/>
</dbReference>
<dbReference type="InterPro" id="IPR041698">
    <property type="entry name" value="Methyltransf_25"/>
</dbReference>